<feature type="region of interest" description="Disordered" evidence="7">
    <location>
        <begin position="291"/>
        <end position="324"/>
    </location>
</feature>
<dbReference type="Gene3D" id="2.115.10.20">
    <property type="entry name" value="Glycosyl hydrolase domain, family 43"/>
    <property type="match status" value="1"/>
</dbReference>
<keyword evidence="4 6" id="KW-0326">Glycosidase</keyword>
<organism evidence="8">
    <name type="scientific">uncultured Acidimicrobiales bacterium</name>
    <dbReference type="NCBI Taxonomy" id="310071"/>
    <lineage>
        <taxon>Bacteria</taxon>
        <taxon>Bacillati</taxon>
        <taxon>Actinomycetota</taxon>
        <taxon>Acidimicrobiia</taxon>
        <taxon>Acidimicrobiales</taxon>
        <taxon>environmental samples</taxon>
    </lineage>
</organism>
<evidence type="ECO:0000256" key="1">
    <source>
        <dbReference type="ARBA" id="ARBA00009865"/>
    </source>
</evidence>
<dbReference type="AlphaFoldDB" id="A0A6J4J9X2"/>
<dbReference type="Pfam" id="PF04616">
    <property type="entry name" value="Glyco_hydro_43"/>
    <property type="match status" value="1"/>
</dbReference>
<name>A0A6J4J9X2_9ACTN</name>
<feature type="site" description="Important for catalytic activity, responsible for pKa modulation of the active site Glu and correct orientation of both the proton donor and substrate" evidence="5">
    <location>
        <position position="128"/>
    </location>
</feature>
<evidence type="ECO:0000256" key="4">
    <source>
        <dbReference type="ARBA" id="ARBA00023295"/>
    </source>
</evidence>
<dbReference type="CDD" id="cd18820">
    <property type="entry name" value="GH43_LbAraf43-like"/>
    <property type="match status" value="1"/>
</dbReference>
<evidence type="ECO:0000256" key="3">
    <source>
        <dbReference type="ARBA" id="ARBA00022801"/>
    </source>
</evidence>
<evidence type="ECO:0000256" key="6">
    <source>
        <dbReference type="RuleBase" id="RU361187"/>
    </source>
</evidence>
<dbReference type="GO" id="GO:0005975">
    <property type="term" value="P:carbohydrate metabolic process"/>
    <property type="evidence" value="ECO:0007669"/>
    <property type="project" value="InterPro"/>
</dbReference>
<dbReference type="InterPro" id="IPR023296">
    <property type="entry name" value="Glyco_hydro_beta-prop_sf"/>
</dbReference>
<sequence>MRLLDTFRERRPFPGQDPWVVPHAGSLLLVQAAGGNRRIVVKRFKELARMDRNTETVIWAPSGPSSHGRHVWAPELHQIDGRWYVYFAASDGRATNHRMYALVADDPLGPYEELGPVRDPDHDVWAIDLTVFTHEDRRYAVWSGWEGPDDGFPQNLYIAPMSNPWTISGPRRCLSRPQHGWEMSVAPVNEGPEVIRHAGRLFVVYAADASWTQAYKMGLLECTGGDVMDPTSWQKLPRPFFTGGGHGCVVDTPAGTYLVYHRKLGGDPGWADREIRSAPLDWDADGYPVVRLGGPSGGTSPARGTGSSPGLSAGGSSDGLGRVA</sequence>
<dbReference type="PANTHER" id="PTHR43817:SF1">
    <property type="entry name" value="HYDROLASE, FAMILY 43, PUTATIVE (AFU_ORTHOLOGUE AFUA_3G01660)-RELATED"/>
    <property type="match status" value="1"/>
</dbReference>
<gene>
    <name evidence="8" type="ORF">AVDCRST_MAG10-3506</name>
</gene>
<dbReference type="SUPFAM" id="SSF75005">
    <property type="entry name" value="Arabinanase/levansucrase/invertase"/>
    <property type="match status" value="1"/>
</dbReference>
<keyword evidence="3 6" id="KW-0378">Hydrolase</keyword>
<dbReference type="EMBL" id="CADCTB010000210">
    <property type="protein sequence ID" value="CAA9274452.1"/>
    <property type="molecule type" value="Genomic_DNA"/>
</dbReference>
<dbReference type="EC" id="3.2.1.55" evidence="8"/>
<protein>
    <submittedName>
        <fullName evidence="8">GH43_26 / GH43 / GH43_27 / GH43_30 / GH43_ 31 / GH43_17 / GH43_33</fullName>
        <ecNumber evidence="8">3.2.1.55</ecNumber>
    </submittedName>
</protein>
<dbReference type="InterPro" id="IPR006710">
    <property type="entry name" value="Glyco_hydro_43"/>
</dbReference>
<evidence type="ECO:0000256" key="5">
    <source>
        <dbReference type="PIRSR" id="PIRSR606710-2"/>
    </source>
</evidence>
<dbReference type="GO" id="GO:0046556">
    <property type="term" value="F:alpha-L-arabinofuranosidase activity"/>
    <property type="evidence" value="ECO:0007669"/>
    <property type="project" value="UniProtKB-EC"/>
</dbReference>
<evidence type="ECO:0000256" key="7">
    <source>
        <dbReference type="SAM" id="MobiDB-lite"/>
    </source>
</evidence>
<evidence type="ECO:0000313" key="8">
    <source>
        <dbReference type="EMBL" id="CAA9274452.1"/>
    </source>
</evidence>
<proteinExistence type="inferred from homology"/>
<dbReference type="PANTHER" id="PTHR43817">
    <property type="entry name" value="GLYCOSYL HYDROLASE"/>
    <property type="match status" value="1"/>
</dbReference>
<evidence type="ECO:0000256" key="2">
    <source>
        <dbReference type="ARBA" id="ARBA00022729"/>
    </source>
</evidence>
<reference evidence="8" key="1">
    <citation type="submission" date="2020-02" db="EMBL/GenBank/DDBJ databases">
        <authorList>
            <person name="Meier V. D."/>
        </authorList>
    </citation>
    <scope>NUCLEOTIDE SEQUENCE</scope>
    <source>
        <strain evidence="8">AVDCRST_MAG10</strain>
    </source>
</reference>
<keyword evidence="2" id="KW-0732">Signal</keyword>
<comment type="similarity">
    <text evidence="1 6">Belongs to the glycosyl hydrolase 43 family.</text>
</comment>
<accession>A0A6J4J9X2</accession>